<feature type="non-terminal residue" evidence="1">
    <location>
        <position position="1"/>
    </location>
</feature>
<name>A0AA36C8X3_9BILA</name>
<organism evidence="1 2">
    <name type="scientific">Mesorhabditis spiculigera</name>
    <dbReference type="NCBI Taxonomy" id="96644"/>
    <lineage>
        <taxon>Eukaryota</taxon>
        <taxon>Metazoa</taxon>
        <taxon>Ecdysozoa</taxon>
        <taxon>Nematoda</taxon>
        <taxon>Chromadorea</taxon>
        <taxon>Rhabditida</taxon>
        <taxon>Rhabditina</taxon>
        <taxon>Rhabditomorpha</taxon>
        <taxon>Rhabditoidea</taxon>
        <taxon>Rhabditidae</taxon>
        <taxon>Mesorhabditinae</taxon>
        <taxon>Mesorhabditis</taxon>
    </lineage>
</organism>
<dbReference type="Proteomes" id="UP001177023">
    <property type="component" value="Unassembled WGS sequence"/>
</dbReference>
<proteinExistence type="predicted"/>
<dbReference type="EMBL" id="CATQJA010000764">
    <property type="protein sequence ID" value="CAJ0563954.1"/>
    <property type="molecule type" value="Genomic_DNA"/>
</dbReference>
<comment type="caution">
    <text evidence="1">The sequence shown here is derived from an EMBL/GenBank/DDBJ whole genome shotgun (WGS) entry which is preliminary data.</text>
</comment>
<dbReference type="AlphaFoldDB" id="A0AA36C8X3"/>
<reference evidence="1" key="1">
    <citation type="submission" date="2023-06" db="EMBL/GenBank/DDBJ databases">
        <authorList>
            <person name="Delattre M."/>
        </authorList>
    </citation>
    <scope>NUCLEOTIDE SEQUENCE</scope>
    <source>
        <strain evidence="1">AF72</strain>
    </source>
</reference>
<evidence type="ECO:0000313" key="1">
    <source>
        <dbReference type="EMBL" id="CAJ0563954.1"/>
    </source>
</evidence>
<accession>A0AA36C8X3</accession>
<evidence type="ECO:0000313" key="2">
    <source>
        <dbReference type="Proteomes" id="UP001177023"/>
    </source>
</evidence>
<protein>
    <submittedName>
        <fullName evidence="1">Uncharacterized protein</fullName>
    </submittedName>
</protein>
<keyword evidence="2" id="KW-1185">Reference proteome</keyword>
<gene>
    <name evidence="1" type="ORF">MSPICULIGERA_LOCUS2654</name>
</gene>
<sequence>MLAIAMLRDEEHPQIDEAHLIASEQRTKFYKVGYLDAPDKPDPNETKIAQNTIRVLLESVFGSGQKLQRVASECEKCAQLRYEELKEEYISWATARDLSSADSAIRLQDAGTFLQSLYDIERDAVVRQLLEKITLIRK</sequence>